<proteinExistence type="predicted"/>
<reference evidence="2" key="1">
    <citation type="submission" date="2024-01" db="EMBL/GenBank/DDBJ databases">
        <authorList>
            <person name="Webb A."/>
        </authorList>
    </citation>
    <scope>NUCLEOTIDE SEQUENCE</scope>
    <source>
        <strain evidence="2">Pm1</strain>
    </source>
</reference>
<evidence type="ECO:0000259" key="1">
    <source>
        <dbReference type="PROSITE" id="PS50013"/>
    </source>
</evidence>
<dbReference type="InterPro" id="IPR023780">
    <property type="entry name" value="Chromo_domain"/>
</dbReference>
<dbReference type="SUPFAM" id="SSF54160">
    <property type="entry name" value="Chromo domain-like"/>
    <property type="match status" value="1"/>
</dbReference>
<dbReference type="InterPro" id="IPR000953">
    <property type="entry name" value="Chromo/chromo_shadow_dom"/>
</dbReference>
<dbReference type="InterPro" id="IPR016197">
    <property type="entry name" value="Chromo-like_dom_sf"/>
</dbReference>
<name>A0AAV1U6J4_9STRA</name>
<dbReference type="Gene3D" id="2.40.50.40">
    <property type="match status" value="1"/>
</dbReference>
<accession>A0AAV1U6J4</accession>
<evidence type="ECO:0000313" key="2">
    <source>
        <dbReference type="EMBL" id="CAK7930219.1"/>
    </source>
</evidence>
<sequence>MSVVSARTISTSPFQDAKNTSAVKNGTTLEWSRFNDPSGRLAKRSVHAVERCLDELQPDRHEENDQNVCFQVARTQTRHDRPNDRALRNCNYLLQDPQAHNSEIVLEPGHLATVPLEGSSLEHQVDPTLEPDQVFPPPPHPLVDSSGGQRLLVERILNHRDVNDVQTSYLFRWRGYPPAWDSWEPRAQLIVDVLGLVEQYDETHPLRSKKGRRKTTFPNVSMGIAKCQSLRPSQKRCAPSGRDQ</sequence>
<dbReference type="Proteomes" id="UP001162060">
    <property type="component" value="Unassembled WGS sequence"/>
</dbReference>
<gene>
    <name evidence="2" type="ORF">PM001_LOCUS15369</name>
</gene>
<comment type="caution">
    <text evidence="2">The sequence shown here is derived from an EMBL/GenBank/DDBJ whole genome shotgun (WGS) entry which is preliminary data.</text>
</comment>
<protein>
    <recommendedName>
        <fullName evidence="1">Chromo domain-containing protein</fullName>
    </recommendedName>
</protein>
<dbReference type="Pfam" id="PF00385">
    <property type="entry name" value="Chromo"/>
    <property type="match status" value="1"/>
</dbReference>
<dbReference type="SMART" id="SM00298">
    <property type="entry name" value="CHROMO"/>
    <property type="match status" value="1"/>
</dbReference>
<evidence type="ECO:0000313" key="3">
    <source>
        <dbReference type="Proteomes" id="UP001162060"/>
    </source>
</evidence>
<dbReference type="AlphaFoldDB" id="A0AAV1U6J4"/>
<dbReference type="PROSITE" id="PS50013">
    <property type="entry name" value="CHROMO_2"/>
    <property type="match status" value="1"/>
</dbReference>
<dbReference type="CDD" id="cd00024">
    <property type="entry name" value="CD_CSD"/>
    <property type="match status" value="1"/>
</dbReference>
<feature type="domain" description="Chromo" evidence="1">
    <location>
        <begin position="151"/>
        <end position="212"/>
    </location>
</feature>
<organism evidence="2 3">
    <name type="scientific">Peronospora matthiolae</name>
    <dbReference type="NCBI Taxonomy" id="2874970"/>
    <lineage>
        <taxon>Eukaryota</taxon>
        <taxon>Sar</taxon>
        <taxon>Stramenopiles</taxon>
        <taxon>Oomycota</taxon>
        <taxon>Peronosporomycetes</taxon>
        <taxon>Peronosporales</taxon>
        <taxon>Peronosporaceae</taxon>
        <taxon>Peronospora</taxon>
    </lineage>
</organism>
<dbReference type="EMBL" id="CAKLBY020000165">
    <property type="protein sequence ID" value="CAK7930219.1"/>
    <property type="molecule type" value="Genomic_DNA"/>
</dbReference>